<dbReference type="Gene3D" id="3.40.630.30">
    <property type="match status" value="1"/>
</dbReference>
<evidence type="ECO:0000313" key="3">
    <source>
        <dbReference type="Proteomes" id="UP001152599"/>
    </source>
</evidence>
<dbReference type="InterPro" id="IPR016181">
    <property type="entry name" value="Acyl_CoA_acyltransferase"/>
</dbReference>
<dbReference type="SUPFAM" id="SSF55729">
    <property type="entry name" value="Acyl-CoA N-acyltransferases (Nat)"/>
    <property type="match status" value="1"/>
</dbReference>
<sequence length="91" mass="10656">MSELKVVPIHQRKFEMHKDGVCVGYMDYHEGVGSLYLDYVFVDPEYRDQEIGKEIVKQGILLAQEKNMRPKPICGYASTIMKRHNWPEELV</sequence>
<name>A0A9X4MXW2_9FLAO</name>
<gene>
    <name evidence="2" type="ORF">NMK71_03915</name>
</gene>
<dbReference type="RefSeq" id="WP_304420136.1">
    <property type="nucleotide sequence ID" value="NZ_JANCMU010000001.1"/>
</dbReference>
<dbReference type="InterPro" id="IPR031165">
    <property type="entry name" value="GNAT_YJDJ"/>
</dbReference>
<protein>
    <submittedName>
        <fullName evidence="2">N-acetyltransferase</fullName>
    </submittedName>
</protein>
<evidence type="ECO:0000313" key="2">
    <source>
        <dbReference type="EMBL" id="MDG4945550.1"/>
    </source>
</evidence>
<accession>A0A9X4MXW2</accession>
<keyword evidence="3" id="KW-1185">Reference proteome</keyword>
<dbReference type="EMBL" id="JANCMU010000001">
    <property type="protein sequence ID" value="MDG4945550.1"/>
    <property type="molecule type" value="Genomic_DNA"/>
</dbReference>
<dbReference type="CDD" id="cd04301">
    <property type="entry name" value="NAT_SF"/>
    <property type="match status" value="1"/>
</dbReference>
<dbReference type="AlphaFoldDB" id="A0A9X4MXW2"/>
<dbReference type="PROSITE" id="PS51729">
    <property type="entry name" value="GNAT_YJDJ"/>
    <property type="match status" value="1"/>
</dbReference>
<comment type="caution">
    <text evidence="2">The sequence shown here is derived from an EMBL/GenBank/DDBJ whole genome shotgun (WGS) entry which is preliminary data.</text>
</comment>
<reference evidence="2" key="1">
    <citation type="submission" date="2022-07" db="EMBL/GenBank/DDBJ databases">
        <title>Description and genome-wide analysis of Profundicola chukchiensis gen. nov., sp. nov., marine bacteria isolated from bottom sediments of the Chukchi Sea.</title>
        <authorList>
            <person name="Romanenko L."/>
            <person name="Otstavnykh N."/>
            <person name="Kurilenko V."/>
            <person name="Eremeev V."/>
            <person name="Velansky P."/>
            <person name="Mikhailov V."/>
            <person name="Isaeva M."/>
        </authorList>
    </citation>
    <scope>NUCLEOTIDE SEQUENCE</scope>
    <source>
        <strain evidence="2">KMM 9713</strain>
    </source>
</reference>
<feature type="domain" description="N-acetyltransferase" evidence="1">
    <location>
        <begin position="6"/>
        <end position="91"/>
    </location>
</feature>
<evidence type="ECO:0000259" key="1">
    <source>
        <dbReference type="PROSITE" id="PS51729"/>
    </source>
</evidence>
<dbReference type="Pfam" id="PF14542">
    <property type="entry name" value="Acetyltransf_CG"/>
    <property type="match status" value="1"/>
</dbReference>
<dbReference type="Proteomes" id="UP001152599">
    <property type="component" value="Unassembled WGS sequence"/>
</dbReference>
<organism evidence="2 3">
    <name type="scientific">Profundicola chukchiensis</name>
    <dbReference type="NCBI Taxonomy" id="2961959"/>
    <lineage>
        <taxon>Bacteria</taxon>
        <taxon>Pseudomonadati</taxon>
        <taxon>Bacteroidota</taxon>
        <taxon>Flavobacteriia</taxon>
        <taxon>Flavobacteriales</taxon>
        <taxon>Weeksellaceae</taxon>
        <taxon>Profundicola</taxon>
    </lineage>
</organism>
<proteinExistence type="predicted"/>